<reference evidence="15" key="1">
    <citation type="journal article" date="2019" name="Int. J. Syst. Evol. Microbiol.">
        <title>The Global Catalogue of Microorganisms (GCM) 10K type strain sequencing project: providing services to taxonomists for standard genome sequencing and annotation.</title>
        <authorList>
            <consortium name="The Broad Institute Genomics Platform"/>
            <consortium name="The Broad Institute Genome Sequencing Center for Infectious Disease"/>
            <person name="Wu L."/>
            <person name="Ma J."/>
        </authorList>
    </citation>
    <scope>NUCLEOTIDE SEQUENCE [LARGE SCALE GENOMIC DNA]</scope>
    <source>
        <strain evidence="15">CCM 7640</strain>
    </source>
</reference>
<dbReference type="NCBIfam" id="TIGR00147">
    <property type="entry name" value="YegS/Rv2252/BmrU family lipid kinase"/>
    <property type="match status" value="1"/>
</dbReference>
<dbReference type="InterPro" id="IPR050187">
    <property type="entry name" value="Lipid_Phosphate_FormReg"/>
</dbReference>
<dbReference type="InterPro" id="IPR001206">
    <property type="entry name" value="Diacylglycerol_kinase_cat_dom"/>
</dbReference>
<evidence type="ECO:0000256" key="10">
    <source>
        <dbReference type="ARBA" id="ARBA00023098"/>
    </source>
</evidence>
<evidence type="ECO:0000313" key="14">
    <source>
        <dbReference type="EMBL" id="GGD85828.1"/>
    </source>
</evidence>
<comment type="similarity">
    <text evidence="2">Belongs to the diacylglycerol/lipid kinase family.</text>
</comment>
<keyword evidence="10" id="KW-0443">Lipid metabolism</keyword>
<evidence type="ECO:0000256" key="1">
    <source>
        <dbReference type="ARBA" id="ARBA00001946"/>
    </source>
</evidence>
<organism evidence="14 15">
    <name type="scientific">Microbacterium murale</name>
    <dbReference type="NCBI Taxonomy" id="1081040"/>
    <lineage>
        <taxon>Bacteria</taxon>
        <taxon>Bacillati</taxon>
        <taxon>Actinomycetota</taxon>
        <taxon>Actinomycetes</taxon>
        <taxon>Micrococcales</taxon>
        <taxon>Microbacteriaceae</taxon>
        <taxon>Microbacterium</taxon>
    </lineage>
</organism>
<protein>
    <submittedName>
        <fullName evidence="14">Diacylglycerol kinase</fullName>
    </submittedName>
</protein>
<evidence type="ECO:0000256" key="9">
    <source>
        <dbReference type="ARBA" id="ARBA00022842"/>
    </source>
</evidence>
<sequence length="314" mass="33008">MRHVFVLANPEAGRGKGAKARDAAIARLRGFDLNLSVRTGSSIAETRQFAIEAVAARPDVLVIVGGDGTLAIVLDVLVGSGIPIVLVPAGTGNDLARALGIPFGSAESAAAAVSAAAHGVPRALDVGEAVCPDGTALFLTVAALGFDAKVSERTNTLRWPRGRARYYLAMIIELIRLKPMTFTLRADGIESPLSHGTLIAVGNTRSYGGGMPVCPQADPHDGVFDVVHIAPVGRAKLIRLLPRLLRGTHVQLPEVTTLRATEIEVAAPGLVVYADGERVGSESVRIRTLPGALQILLPSIDGDHADFDMRRAHR</sequence>
<keyword evidence="11" id="KW-0594">Phospholipid biosynthesis</keyword>
<proteinExistence type="inferred from homology"/>
<evidence type="ECO:0000256" key="8">
    <source>
        <dbReference type="ARBA" id="ARBA00022840"/>
    </source>
</evidence>
<keyword evidence="4" id="KW-0808">Transferase</keyword>
<evidence type="ECO:0000256" key="2">
    <source>
        <dbReference type="ARBA" id="ARBA00005983"/>
    </source>
</evidence>
<name>A0ABQ1RWX5_9MICO</name>
<comment type="caution">
    <text evidence="14">The sequence shown here is derived from an EMBL/GenBank/DDBJ whole genome shotgun (WGS) entry which is preliminary data.</text>
</comment>
<feature type="domain" description="DAGKc" evidence="13">
    <location>
        <begin position="1"/>
        <end position="133"/>
    </location>
</feature>
<evidence type="ECO:0000313" key="15">
    <source>
        <dbReference type="Proteomes" id="UP000629365"/>
    </source>
</evidence>
<evidence type="ECO:0000256" key="6">
    <source>
        <dbReference type="ARBA" id="ARBA00022741"/>
    </source>
</evidence>
<evidence type="ECO:0000259" key="13">
    <source>
        <dbReference type="PROSITE" id="PS50146"/>
    </source>
</evidence>
<dbReference type="RefSeq" id="WP_188437476.1">
    <property type="nucleotide sequence ID" value="NZ_BMCM01000005.1"/>
</dbReference>
<dbReference type="InterPro" id="IPR017438">
    <property type="entry name" value="ATP-NAD_kinase_N"/>
</dbReference>
<comment type="cofactor">
    <cofactor evidence="1">
        <name>Mg(2+)</name>
        <dbReference type="ChEBI" id="CHEBI:18420"/>
    </cofactor>
</comment>
<keyword evidence="8" id="KW-0067">ATP-binding</keyword>
<keyword evidence="3" id="KW-0444">Lipid biosynthesis</keyword>
<keyword evidence="5" id="KW-0479">Metal-binding</keyword>
<dbReference type="Pfam" id="PF19279">
    <property type="entry name" value="YegS_C"/>
    <property type="match status" value="1"/>
</dbReference>
<accession>A0ABQ1RWX5</accession>
<dbReference type="InterPro" id="IPR045540">
    <property type="entry name" value="YegS/DAGK_C"/>
</dbReference>
<dbReference type="PANTHER" id="PTHR12358">
    <property type="entry name" value="SPHINGOSINE KINASE"/>
    <property type="match status" value="1"/>
</dbReference>
<evidence type="ECO:0000256" key="4">
    <source>
        <dbReference type="ARBA" id="ARBA00022679"/>
    </source>
</evidence>
<dbReference type="InterPro" id="IPR005218">
    <property type="entry name" value="Diacylglycerol/lipid_kinase"/>
</dbReference>
<keyword evidence="7 14" id="KW-0418">Kinase</keyword>
<gene>
    <name evidence="14" type="ORF">GCM10007269_30960</name>
</gene>
<dbReference type="PANTHER" id="PTHR12358:SF106">
    <property type="entry name" value="LIPID KINASE YEGS"/>
    <property type="match status" value="1"/>
</dbReference>
<dbReference type="Proteomes" id="UP000629365">
    <property type="component" value="Unassembled WGS sequence"/>
</dbReference>
<evidence type="ECO:0000256" key="5">
    <source>
        <dbReference type="ARBA" id="ARBA00022723"/>
    </source>
</evidence>
<evidence type="ECO:0000256" key="7">
    <source>
        <dbReference type="ARBA" id="ARBA00022777"/>
    </source>
</evidence>
<dbReference type="SMART" id="SM00046">
    <property type="entry name" value="DAGKc"/>
    <property type="match status" value="1"/>
</dbReference>
<keyword evidence="6" id="KW-0547">Nucleotide-binding</keyword>
<dbReference type="GO" id="GO:0016301">
    <property type="term" value="F:kinase activity"/>
    <property type="evidence" value="ECO:0007669"/>
    <property type="project" value="UniProtKB-KW"/>
</dbReference>
<dbReference type="Pfam" id="PF00781">
    <property type="entry name" value="DAGK_cat"/>
    <property type="match status" value="1"/>
</dbReference>
<dbReference type="InterPro" id="IPR016064">
    <property type="entry name" value="NAD/diacylglycerol_kinase_sf"/>
</dbReference>
<dbReference type="SUPFAM" id="SSF111331">
    <property type="entry name" value="NAD kinase/diacylglycerol kinase-like"/>
    <property type="match status" value="1"/>
</dbReference>
<dbReference type="PROSITE" id="PS50146">
    <property type="entry name" value="DAGK"/>
    <property type="match status" value="1"/>
</dbReference>
<dbReference type="Gene3D" id="2.60.200.40">
    <property type="match status" value="1"/>
</dbReference>
<dbReference type="EMBL" id="BMCM01000005">
    <property type="protein sequence ID" value="GGD85828.1"/>
    <property type="molecule type" value="Genomic_DNA"/>
</dbReference>
<keyword evidence="9" id="KW-0460">Magnesium</keyword>
<evidence type="ECO:0000256" key="12">
    <source>
        <dbReference type="ARBA" id="ARBA00023264"/>
    </source>
</evidence>
<evidence type="ECO:0000256" key="3">
    <source>
        <dbReference type="ARBA" id="ARBA00022516"/>
    </source>
</evidence>
<keyword evidence="15" id="KW-1185">Reference proteome</keyword>
<evidence type="ECO:0000256" key="11">
    <source>
        <dbReference type="ARBA" id="ARBA00023209"/>
    </source>
</evidence>
<dbReference type="Gene3D" id="3.40.50.10330">
    <property type="entry name" value="Probable inorganic polyphosphate/atp-NAD kinase, domain 1"/>
    <property type="match status" value="1"/>
</dbReference>
<keyword evidence="12" id="KW-1208">Phospholipid metabolism</keyword>